<sequence length="87" mass="10071">MQPRAALAYQAHPYSIPFIKEKVENDCNSSPNDKGECSSKLNLPNHRYKRWCCSLILAESDSLPHAHAQTTKTYYKHRLAMFGYVWL</sequence>
<feature type="non-terminal residue" evidence="1">
    <location>
        <position position="87"/>
    </location>
</feature>
<proteinExistence type="predicted"/>
<dbReference type="AlphaFoldDB" id="A0A699JSJ7"/>
<name>A0A699JSJ7_TANCI</name>
<dbReference type="EMBL" id="BKCJ010444203">
    <property type="protein sequence ID" value="GFA55214.1"/>
    <property type="molecule type" value="Genomic_DNA"/>
</dbReference>
<accession>A0A699JSJ7</accession>
<organism evidence="1">
    <name type="scientific">Tanacetum cinerariifolium</name>
    <name type="common">Dalmatian daisy</name>
    <name type="synonym">Chrysanthemum cinerariifolium</name>
    <dbReference type="NCBI Taxonomy" id="118510"/>
    <lineage>
        <taxon>Eukaryota</taxon>
        <taxon>Viridiplantae</taxon>
        <taxon>Streptophyta</taxon>
        <taxon>Embryophyta</taxon>
        <taxon>Tracheophyta</taxon>
        <taxon>Spermatophyta</taxon>
        <taxon>Magnoliopsida</taxon>
        <taxon>eudicotyledons</taxon>
        <taxon>Gunneridae</taxon>
        <taxon>Pentapetalae</taxon>
        <taxon>asterids</taxon>
        <taxon>campanulids</taxon>
        <taxon>Asterales</taxon>
        <taxon>Asteraceae</taxon>
        <taxon>Asteroideae</taxon>
        <taxon>Anthemideae</taxon>
        <taxon>Anthemidinae</taxon>
        <taxon>Tanacetum</taxon>
    </lineage>
</organism>
<protein>
    <submittedName>
        <fullName evidence="1">Uncharacterized protein</fullName>
    </submittedName>
</protein>
<evidence type="ECO:0000313" key="1">
    <source>
        <dbReference type="EMBL" id="GFA55214.1"/>
    </source>
</evidence>
<reference evidence="1" key="1">
    <citation type="journal article" date="2019" name="Sci. Rep.">
        <title>Draft genome of Tanacetum cinerariifolium, the natural source of mosquito coil.</title>
        <authorList>
            <person name="Yamashiro T."/>
            <person name="Shiraishi A."/>
            <person name="Satake H."/>
            <person name="Nakayama K."/>
        </authorList>
    </citation>
    <scope>NUCLEOTIDE SEQUENCE</scope>
</reference>
<gene>
    <name evidence="1" type="ORF">Tci_627186</name>
</gene>
<comment type="caution">
    <text evidence="1">The sequence shown here is derived from an EMBL/GenBank/DDBJ whole genome shotgun (WGS) entry which is preliminary data.</text>
</comment>